<feature type="region of interest" description="Disordered" evidence="1">
    <location>
        <begin position="1"/>
        <end position="32"/>
    </location>
</feature>
<feature type="compositionally biased region" description="Polar residues" evidence="1">
    <location>
        <begin position="1"/>
        <end position="16"/>
    </location>
</feature>
<feature type="non-terminal residue" evidence="2">
    <location>
        <position position="1"/>
    </location>
</feature>
<name>A0ABD0RZR3_CIRMR</name>
<dbReference type="AlphaFoldDB" id="A0ABD0RZR3"/>
<dbReference type="Proteomes" id="UP001529510">
    <property type="component" value="Unassembled WGS sequence"/>
</dbReference>
<evidence type="ECO:0000313" key="3">
    <source>
        <dbReference type="Proteomes" id="UP001529510"/>
    </source>
</evidence>
<evidence type="ECO:0000313" key="2">
    <source>
        <dbReference type="EMBL" id="KAL0203893.1"/>
    </source>
</evidence>
<accession>A0ABD0RZR3</accession>
<evidence type="ECO:0000256" key="1">
    <source>
        <dbReference type="SAM" id="MobiDB-lite"/>
    </source>
</evidence>
<sequence>STASSMRFQDAFFTTQGERKRRRTPNSRFQTDYIAHISPRAFTRNSETRSKAN</sequence>
<organism evidence="2 3">
    <name type="scientific">Cirrhinus mrigala</name>
    <name type="common">Mrigala</name>
    <dbReference type="NCBI Taxonomy" id="683832"/>
    <lineage>
        <taxon>Eukaryota</taxon>
        <taxon>Metazoa</taxon>
        <taxon>Chordata</taxon>
        <taxon>Craniata</taxon>
        <taxon>Vertebrata</taxon>
        <taxon>Euteleostomi</taxon>
        <taxon>Actinopterygii</taxon>
        <taxon>Neopterygii</taxon>
        <taxon>Teleostei</taxon>
        <taxon>Ostariophysi</taxon>
        <taxon>Cypriniformes</taxon>
        <taxon>Cyprinidae</taxon>
        <taxon>Labeoninae</taxon>
        <taxon>Labeonini</taxon>
        <taxon>Cirrhinus</taxon>
    </lineage>
</organism>
<protein>
    <submittedName>
        <fullName evidence="2">Uncharacterized protein</fullName>
    </submittedName>
</protein>
<reference evidence="2 3" key="1">
    <citation type="submission" date="2024-05" db="EMBL/GenBank/DDBJ databases">
        <title>Genome sequencing and assembly of Indian major carp, Cirrhinus mrigala (Hamilton, 1822).</title>
        <authorList>
            <person name="Mohindra V."/>
            <person name="Chowdhury L.M."/>
            <person name="Lal K."/>
            <person name="Jena J.K."/>
        </authorList>
    </citation>
    <scope>NUCLEOTIDE SEQUENCE [LARGE SCALE GENOMIC DNA]</scope>
    <source>
        <strain evidence="2">CM1030</strain>
        <tissue evidence="2">Blood</tissue>
    </source>
</reference>
<keyword evidence="3" id="KW-1185">Reference proteome</keyword>
<proteinExistence type="predicted"/>
<dbReference type="EMBL" id="JAMKFB020000001">
    <property type="protein sequence ID" value="KAL0203893.1"/>
    <property type="molecule type" value="Genomic_DNA"/>
</dbReference>
<gene>
    <name evidence="2" type="ORF">M9458_001911</name>
</gene>
<comment type="caution">
    <text evidence="2">The sequence shown here is derived from an EMBL/GenBank/DDBJ whole genome shotgun (WGS) entry which is preliminary data.</text>
</comment>